<comment type="caution">
    <text evidence="1">The sequence shown here is derived from an EMBL/GenBank/DDBJ whole genome shotgun (WGS) entry which is preliminary data.</text>
</comment>
<reference evidence="1 2" key="1">
    <citation type="submission" date="2018-11" db="EMBL/GenBank/DDBJ databases">
        <title>Whole genome sequence of Streptomyces chrestomyceticus NBRC 13444(T).</title>
        <authorList>
            <person name="Komaki H."/>
            <person name="Tamura T."/>
        </authorList>
    </citation>
    <scope>NUCLEOTIDE SEQUENCE [LARGE SCALE GENOMIC DNA]</scope>
    <source>
        <strain evidence="1 2">NBRC 13444</strain>
    </source>
</reference>
<gene>
    <name evidence="1" type="primary">rifA_4</name>
    <name evidence="1" type="ORF">OEIGOIKO_08211</name>
</gene>
<proteinExistence type="predicted"/>
<dbReference type="AlphaFoldDB" id="A0A7U9L4I4"/>
<accession>A0A7U9L4I4</accession>
<dbReference type="Proteomes" id="UP000287830">
    <property type="component" value="Unassembled WGS sequence"/>
</dbReference>
<evidence type="ECO:0000313" key="1">
    <source>
        <dbReference type="EMBL" id="GCD40351.1"/>
    </source>
</evidence>
<organism evidence="1 2">
    <name type="scientific">Streptomyces chrestomyceticus JCM 4735</name>
    <dbReference type="NCBI Taxonomy" id="1306181"/>
    <lineage>
        <taxon>Bacteria</taxon>
        <taxon>Bacillati</taxon>
        <taxon>Actinomycetota</taxon>
        <taxon>Actinomycetes</taxon>
        <taxon>Kitasatosporales</taxon>
        <taxon>Streptomycetaceae</taxon>
        <taxon>Streptomyces</taxon>
    </lineage>
</organism>
<dbReference type="EMBL" id="BHZC01000001">
    <property type="protein sequence ID" value="GCD40351.1"/>
    <property type="molecule type" value="Genomic_DNA"/>
</dbReference>
<name>A0A7U9L4I4_9ACTN</name>
<dbReference type="Gene3D" id="3.40.50.720">
    <property type="entry name" value="NAD(P)-binding Rossmann-like Domain"/>
    <property type="match status" value="1"/>
</dbReference>
<sequence length="376" mass="38644">MRHRLQNCPARLWAVNAVSHRRVSGVGGGRCAGGGRAVGRAAVGRGGGAATGAYEDFPRAAVERFGGEVRCYPDLAAVAEGCSDYVPEGVVLFPEPVPVSRPESGADHLAAAVREVAALGAQVREWLAGQRDDRARLLVVVREPEAAAAEGSVVAGAALVRAAVRGLMQACRESGSPSSRCPGRARLLPGLLAAALYSGEPEVTWHDGALTVPVAAPVAARPGAAFGPHDALLLTGTDSPLTATLARHLVTAHRVRRLVLVGAKNRVGTKGPAGAKSPAGAAGTDLAALRTELERLGTHVTLILRDASADAESGALNAALKRLERQVTGVLHILPDTTAADASCAPDGDEADELAAEIGMLLALDRFAATRTCRRS</sequence>
<protein>
    <submittedName>
        <fullName evidence="1">Polyketide synthase</fullName>
    </submittedName>
</protein>
<evidence type="ECO:0000313" key="2">
    <source>
        <dbReference type="Proteomes" id="UP000287830"/>
    </source>
</evidence>